<evidence type="ECO:0000313" key="6">
    <source>
        <dbReference type="Proteomes" id="UP000203890"/>
    </source>
</evidence>
<dbReference type="Proteomes" id="UP000203890">
    <property type="component" value="Segment"/>
</dbReference>
<dbReference type="PANTHER" id="PTHR30231">
    <property type="entry name" value="DNA POLYMERASE III SUBUNIT EPSILON"/>
    <property type="match status" value="1"/>
</dbReference>
<dbReference type="CDD" id="cd06127">
    <property type="entry name" value="DEDDh"/>
    <property type="match status" value="1"/>
</dbReference>
<dbReference type="Pfam" id="PF00929">
    <property type="entry name" value="RNase_T"/>
    <property type="match status" value="1"/>
</dbReference>
<evidence type="ECO:0000256" key="3">
    <source>
        <dbReference type="ARBA" id="ARBA00022839"/>
    </source>
</evidence>
<keyword evidence="3 5" id="KW-0269">Exonuclease</keyword>
<dbReference type="SMART" id="SM00479">
    <property type="entry name" value="EXOIII"/>
    <property type="match status" value="1"/>
</dbReference>
<accession>A9YVQ7</accession>
<dbReference type="Gene3D" id="3.90.320.10">
    <property type="match status" value="1"/>
</dbReference>
<dbReference type="Pfam" id="PF12705">
    <property type="entry name" value="PDDEXK_1"/>
    <property type="match status" value="1"/>
</dbReference>
<dbReference type="InterPro" id="IPR013520">
    <property type="entry name" value="Ribonucl_H"/>
</dbReference>
<organism evidence="5 6">
    <name type="scientific">Ostreococcus tauri virus OtV5</name>
    <dbReference type="NCBI Taxonomy" id="1785753"/>
    <lineage>
        <taxon>Viruses</taxon>
        <taxon>Varidnaviria</taxon>
        <taxon>Bamfordvirae</taxon>
        <taxon>Nucleocytoviricota</taxon>
        <taxon>Megaviricetes</taxon>
        <taxon>Algavirales</taxon>
        <taxon>Phycodnaviridae</taxon>
        <taxon>Prasinovirus</taxon>
        <taxon>Prasinovirus ostreotauri</taxon>
    </lineage>
</organism>
<dbReference type="KEGG" id="vg:5845654"/>
<keyword evidence="6" id="KW-1185">Reference proteome</keyword>
<gene>
    <name evidence="5" type="ORF">OtV5_007c</name>
</gene>
<dbReference type="GO" id="GO:0008408">
    <property type="term" value="F:3'-5' exonuclease activity"/>
    <property type="evidence" value="ECO:0007669"/>
    <property type="project" value="TreeGrafter"/>
</dbReference>
<dbReference type="OrthoDB" id="2179at10239"/>
<feature type="domain" description="Exonuclease" evidence="4">
    <location>
        <begin position="38"/>
        <end position="226"/>
    </location>
</feature>
<keyword evidence="2" id="KW-0378">Hydrolase</keyword>
<name>A9YVQ7_9PHYC</name>
<reference evidence="5 6" key="1">
    <citation type="journal article" date="2008" name="PLoS ONE">
        <title>Life-cycle and genome of OtV5, a large DNA virus of the pelagic marine unicellular green alga Ostreococcus tauri.</title>
        <authorList>
            <person name="Derelle E."/>
            <person name="Ferraz C."/>
            <person name="Escande M.L."/>
            <person name="Eychenie S."/>
            <person name="Cooke R."/>
            <person name="Piganeau G."/>
            <person name="Desdevises Y."/>
            <person name="Bellec L."/>
            <person name="Moreau H."/>
            <person name="Grimsley N."/>
        </authorList>
    </citation>
    <scope>NUCLEOTIDE SEQUENCE [LARGE SCALE GENOMIC DNA]</scope>
    <source>
        <strain evidence="5 6">OtV5</strain>
    </source>
</reference>
<evidence type="ECO:0000256" key="1">
    <source>
        <dbReference type="ARBA" id="ARBA00022722"/>
    </source>
</evidence>
<dbReference type="Gene3D" id="3.30.420.10">
    <property type="entry name" value="Ribonuclease H-like superfamily/Ribonuclease H"/>
    <property type="match status" value="1"/>
</dbReference>
<sequence>MRSQSLVSSGRLVRSITSLPGDKDKRPYLVNTQMACMNYIAFDFETSGLPKGRRNTKVTPETLHLFDGCRAVSLSAARFSQRGRLIKTFDAIIRPDNFTIGPDSTAIHGITHERALAEGRPFTEVFWDFMDFIGPRTKTLVAHNAQFDVSVLYSEMLRNGLDTTQIEDFVFRCTLEMYKERFMGPIKLTNLYKDIFGEEFDNAHNSLADSIACGKVYPYLIGQGERVLKPLPIKKVIIGASAVASAIGINQYKRPQELVEELWKKYSPQTFEGKTKEEEALLVLNSLETTKKILNEAESFKSETSTDVQQETRKLFHQIEHSGLLPQQMVQAKEHIRKTLYTNHGTRNEQKTAQTDKMAANLVEDDTFYKYDITTIEGTLYQIVGRLDRIQNNEDGTRTLVEIKNRTRGLFNRVRDYEEVQCLAYLEMLEDIEYCRLVETYEGESKSYLIQRDHYKWKTEILPKLANFCEHFHSLLSSA</sequence>
<proteinExistence type="predicted"/>
<dbReference type="PANTHER" id="PTHR30231:SF4">
    <property type="entry name" value="PROTEIN NEN2"/>
    <property type="match status" value="1"/>
</dbReference>
<dbReference type="GO" id="GO:0003676">
    <property type="term" value="F:nucleic acid binding"/>
    <property type="evidence" value="ECO:0007669"/>
    <property type="project" value="InterPro"/>
</dbReference>
<dbReference type="RefSeq" id="YP_001648086.2">
    <property type="nucleotide sequence ID" value="NC_010191.2"/>
</dbReference>
<protein>
    <submittedName>
        <fullName evidence="5">Putative exonuclease RNase T and DNA polymerase III</fullName>
    </submittedName>
</protein>
<dbReference type="EMBL" id="EU304328">
    <property type="protein sequence ID" value="ABY27790.2"/>
    <property type="molecule type" value="Genomic_DNA"/>
</dbReference>
<evidence type="ECO:0000313" key="5">
    <source>
        <dbReference type="EMBL" id="ABY27790.2"/>
    </source>
</evidence>
<dbReference type="InterPro" id="IPR011604">
    <property type="entry name" value="PDDEXK-like_dom_sf"/>
</dbReference>
<keyword evidence="1" id="KW-0540">Nuclease</keyword>
<evidence type="ECO:0000259" key="4">
    <source>
        <dbReference type="SMART" id="SM00479"/>
    </source>
</evidence>
<dbReference type="SUPFAM" id="SSF53098">
    <property type="entry name" value="Ribonuclease H-like"/>
    <property type="match status" value="1"/>
</dbReference>
<dbReference type="InterPro" id="IPR036397">
    <property type="entry name" value="RNaseH_sf"/>
</dbReference>
<dbReference type="GeneID" id="5845654"/>
<dbReference type="InterPro" id="IPR038726">
    <property type="entry name" value="PDDEXK_AddAB-type"/>
</dbReference>
<dbReference type="InterPro" id="IPR012337">
    <property type="entry name" value="RNaseH-like_sf"/>
</dbReference>
<evidence type="ECO:0000256" key="2">
    <source>
        <dbReference type="ARBA" id="ARBA00022801"/>
    </source>
</evidence>